<feature type="transmembrane region" description="Helical" evidence="2">
    <location>
        <begin position="6"/>
        <end position="26"/>
    </location>
</feature>
<dbReference type="Proteomes" id="UP000188929">
    <property type="component" value="Unassembled WGS sequence"/>
</dbReference>
<sequence length="172" mass="18463">MRRLFVIGVGGLTLLGSGLYFFVYLYRWEWNRAVVSGLIFLAVEVALVGLVISARLTKLARAVETGAEHPARRSRIATRLHEAPAEPSAAFSWLRSSGSGSSAPVFIPILMGTGLALSGAAWLVERIGRATARNSSDPHIAARMSRLGPPPGGLLDDSTDPLRLLRHPASPR</sequence>
<dbReference type="STRING" id="1834516.BL253_19110"/>
<evidence type="ECO:0000313" key="3">
    <source>
        <dbReference type="EMBL" id="ONH28683.1"/>
    </source>
</evidence>
<keyword evidence="2" id="KW-1133">Transmembrane helix</keyword>
<evidence type="ECO:0000313" key="4">
    <source>
        <dbReference type="Proteomes" id="UP000188929"/>
    </source>
</evidence>
<dbReference type="EMBL" id="MOMC01000038">
    <property type="protein sequence ID" value="ONH28683.1"/>
    <property type="molecule type" value="Genomic_DNA"/>
</dbReference>
<reference evidence="4" key="1">
    <citation type="submission" date="2016-10" db="EMBL/GenBank/DDBJ databases">
        <title>Frankia sp. NRRL B-16386 Genome sequencing.</title>
        <authorList>
            <person name="Ghodhbane-Gtari F."/>
            <person name="Swanson E."/>
            <person name="Gueddou A."/>
            <person name="Hezbri K."/>
            <person name="Ktari K."/>
            <person name="Nouioui I."/>
            <person name="Morris K."/>
            <person name="Simpson S."/>
            <person name="Abebe-Akele F."/>
            <person name="Thomas K."/>
            <person name="Gtari M."/>
            <person name="Tisa L.S."/>
        </authorList>
    </citation>
    <scope>NUCLEOTIDE SEQUENCE [LARGE SCALE GENOMIC DNA]</scope>
    <source>
        <strain evidence="4">NRRL B-16386</strain>
    </source>
</reference>
<evidence type="ECO:0000256" key="1">
    <source>
        <dbReference type="SAM" id="MobiDB-lite"/>
    </source>
</evidence>
<name>A0A1V2I9F2_9ACTN</name>
<gene>
    <name evidence="3" type="ORF">BL253_19110</name>
</gene>
<feature type="transmembrane region" description="Helical" evidence="2">
    <location>
        <begin position="105"/>
        <end position="124"/>
    </location>
</feature>
<dbReference type="OrthoDB" id="5184232at2"/>
<organism evidence="3 4">
    <name type="scientific">Pseudofrankia asymbiotica</name>
    <dbReference type="NCBI Taxonomy" id="1834516"/>
    <lineage>
        <taxon>Bacteria</taxon>
        <taxon>Bacillati</taxon>
        <taxon>Actinomycetota</taxon>
        <taxon>Actinomycetes</taxon>
        <taxon>Frankiales</taxon>
        <taxon>Frankiaceae</taxon>
        <taxon>Pseudofrankia</taxon>
    </lineage>
</organism>
<feature type="region of interest" description="Disordered" evidence="1">
    <location>
        <begin position="139"/>
        <end position="172"/>
    </location>
</feature>
<comment type="caution">
    <text evidence="3">The sequence shown here is derived from an EMBL/GenBank/DDBJ whole genome shotgun (WGS) entry which is preliminary data.</text>
</comment>
<dbReference type="AlphaFoldDB" id="A0A1V2I9F2"/>
<keyword evidence="4" id="KW-1185">Reference proteome</keyword>
<feature type="transmembrane region" description="Helical" evidence="2">
    <location>
        <begin position="33"/>
        <end position="54"/>
    </location>
</feature>
<keyword evidence="2" id="KW-0472">Membrane</keyword>
<accession>A0A1V2I9F2</accession>
<evidence type="ECO:0000256" key="2">
    <source>
        <dbReference type="SAM" id="Phobius"/>
    </source>
</evidence>
<dbReference type="RefSeq" id="WP_076818525.1">
    <property type="nucleotide sequence ID" value="NZ_MOMC01000038.1"/>
</dbReference>
<protein>
    <submittedName>
        <fullName evidence="3">Uncharacterized protein</fullName>
    </submittedName>
</protein>
<keyword evidence="2" id="KW-0812">Transmembrane</keyword>
<proteinExistence type="predicted"/>